<dbReference type="Proteomes" id="UP001521116">
    <property type="component" value="Unassembled WGS sequence"/>
</dbReference>
<dbReference type="InterPro" id="IPR050316">
    <property type="entry name" value="Tyrosinase/Hemocyanin"/>
</dbReference>
<dbReference type="PANTHER" id="PTHR11474">
    <property type="entry name" value="TYROSINASE FAMILY MEMBER"/>
    <property type="match status" value="1"/>
</dbReference>
<evidence type="ECO:0000259" key="3">
    <source>
        <dbReference type="PROSITE" id="PS00497"/>
    </source>
</evidence>
<keyword evidence="6" id="KW-1185">Reference proteome</keyword>
<feature type="chain" id="PRO_5047208167" description="Tyrosinase copper-binding domain-containing protein" evidence="2">
    <location>
        <begin position="21"/>
        <end position="410"/>
    </location>
</feature>
<dbReference type="PRINTS" id="PR00092">
    <property type="entry name" value="TYROSINASE"/>
</dbReference>
<feature type="domain" description="Tyrosinase copper-binding" evidence="4">
    <location>
        <begin position="327"/>
        <end position="338"/>
    </location>
</feature>
<dbReference type="InterPro" id="IPR002227">
    <property type="entry name" value="Tyrosinase_Cu-bd"/>
</dbReference>
<evidence type="ECO:0000259" key="4">
    <source>
        <dbReference type="PROSITE" id="PS00498"/>
    </source>
</evidence>
<dbReference type="Pfam" id="PF00264">
    <property type="entry name" value="Tyrosinase"/>
    <property type="match status" value="1"/>
</dbReference>
<evidence type="ECO:0000256" key="1">
    <source>
        <dbReference type="ARBA" id="ARBA00022723"/>
    </source>
</evidence>
<keyword evidence="1" id="KW-0479">Metal-binding</keyword>
<feature type="domain" description="Tyrosinase copper-binding" evidence="3">
    <location>
        <begin position="129"/>
        <end position="146"/>
    </location>
</feature>
<dbReference type="SUPFAM" id="SSF48056">
    <property type="entry name" value="Di-copper centre-containing domain"/>
    <property type="match status" value="1"/>
</dbReference>
<dbReference type="PANTHER" id="PTHR11474:SF116">
    <property type="entry name" value="TYROSINASE"/>
    <property type="match status" value="1"/>
</dbReference>
<sequence>MQLTQLLNVALLLAGATVEAGPLLKAATEQPSTKLLNLANATLEQISDNALTVAKSRIASNSTNGCTKDNVTVRKYWGDLTSEERIAYTDAVLCLQKSEPKTPSALAPGAKTRYDDWVAAHINQTNYIHFNAQFLGWHRWFTWEYEQALRTECNYTGAQPYWDWTKTAKTGLAKSPLFDGSATSLSGDGFLLNYSSTDQIIVNGDTDYPTYLTPGTGGGCVMSGPFVNMSVNLGPDGLSILNGKSDNSSYKFEYNPRCLKRSLTDDSNQRFANESSVLTLLTEPQDIYTFEFVMQGYPNTDQLGVHGGGHFSLGGDPGRDLYVSPGDPAFFTHHANIDRVWWMWQMQDPETRTAGASAVSGPYTMNDLFEPHRNGTIDDVLNVGYVAPDTTFKLAELLDTTTGPFCYIYE</sequence>
<evidence type="ECO:0000313" key="5">
    <source>
        <dbReference type="EMBL" id="KAL1627248.1"/>
    </source>
</evidence>
<dbReference type="EMBL" id="JAJVDC020000074">
    <property type="protein sequence ID" value="KAL1627248.1"/>
    <property type="molecule type" value="Genomic_DNA"/>
</dbReference>
<dbReference type="PROSITE" id="PS00498">
    <property type="entry name" value="TYROSINASE_2"/>
    <property type="match status" value="1"/>
</dbReference>
<accession>A0ABR3SQV8</accession>
<name>A0ABR3SQV8_9PEZI</name>
<protein>
    <recommendedName>
        <fullName evidence="3 4">Tyrosinase copper-binding domain-containing protein</fullName>
    </recommendedName>
</protein>
<dbReference type="PROSITE" id="PS00497">
    <property type="entry name" value="TYROSINASE_1"/>
    <property type="match status" value="1"/>
</dbReference>
<proteinExistence type="predicted"/>
<evidence type="ECO:0000313" key="6">
    <source>
        <dbReference type="Proteomes" id="UP001521116"/>
    </source>
</evidence>
<gene>
    <name evidence="5" type="ORF">SLS56_006487</name>
</gene>
<organism evidence="5 6">
    <name type="scientific">Neofusicoccum ribis</name>
    <dbReference type="NCBI Taxonomy" id="45134"/>
    <lineage>
        <taxon>Eukaryota</taxon>
        <taxon>Fungi</taxon>
        <taxon>Dikarya</taxon>
        <taxon>Ascomycota</taxon>
        <taxon>Pezizomycotina</taxon>
        <taxon>Dothideomycetes</taxon>
        <taxon>Dothideomycetes incertae sedis</taxon>
        <taxon>Botryosphaeriales</taxon>
        <taxon>Botryosphaeriaceae</taxon>
        <taxon>Neofusicoccum</taxon>
    </lineage>
</organism>
<dbReference type="Gene3D" id="1.10.1280.10">
    <property type="entry name" value="Di-copper center containing domain from catechol oxidase"/>
    <property type="match status" value="1"/>
</dbReference>
<dbReference type="InterPro" id="IPR008922">
    <property type="entry name" value="Di-copper_centre_dom_sf"/>
</dbReference>
<keyword evidence="2" id="KW-0732">Signal</keyword>
<reference evidence="5 6" key="1">
    <citation type="submission" date="2024-02" db="EMBL/GenBank/DDBJ databases">
        <title>De novo assembly and annotation of 12 fungi associated with fruit tree decline syndrome in Ontario, Canada.</title>
        <authorList>
            <person name="Sulman M."/>
            <person name="Ellouze W."/>
            <person name="Ilyukhin E."/>
        </authorList>
    </citation>
    <scope>NUCLEOTIDE SEQUENCE [LARGE SCALE GENOMIC DNA]</scope>
    <source>
        <strain evidence="5 6">M1-105</strain>
    </source>
</reference>
<comment type="caution">
    <text evidence="5">The sequence shown here is derived from an EMBL/GenBank/DDBJ whole genome shotgun (WGS) entry which is preliminary data.</text>
</comment>
<feature type="signal peptide" evidence="2">
    <location>
        <begin position="1"/>
        <end position="20"/>
    </location>
</feature>
<evidence type="ECO:0000256" key="2">
    <source>
        <dbReference type="SAM" id="SignalP"/>
    </source>
</evidence>